<dbReference type="AlphaFoldDB" id="B8IJP6"/>
<dbReference type="Proteomes" id="UP000008207">
    <property type="component" value="Chromosome"/>
</dbReference>
<dbReference type="HOGENOM" id="CLU_3185708_0_0_5"/>
<organism evidence="1 2">
    <name type="scientific">Methylobacterium nodulans (strain LMG 21967 / CNCM I-2342 / ORS 2060)</name>
    <dbReference type="NCBI Taxonomy" id="460265"/>
    <lineage>
        <taxon>Bacteria</taxon>
        <taxon>Pseudomonadati</taxon>
        <taxon>Pseudomonadota</taxon>
        <taxon>Alphaproteobacteria</taxon>
        <taxon>Hyphomicrobiales</taxon>
        <taxon>Methylobacteriaceae</taxon>
        <taxon>Methylobacterium</taxon>
    </lineage>
</organism>
<evidence type="ECO:0000313" key="1">
    <source>
        <dbReference type="EMBL" id="ACL58094.1"/>
    </source>
</evidence>
<reference evidence="1 2" key="1">
    <citation type="submission" date="2009-01" db="EMBL/GenBank/DDBJ databases">
        <title>Complete sequence of chromosome of Methylobacterium nodulans ORS 2060.</title>
        <authorList>
            <consortium name="US DOE Joint Genome Institute"/>
            <person name="Lucas S."/>
            <person name="Copeland A."/>
            <person name="Lapidus A."/>
            <person name="Glavina del Rio T."/>
            <person name="Dalin E."/>
            <person name="Tice H."/>
            <person name="Bruce D."/>
            <person name="Goodwin L."/>
            <person name="Pitluck S."/>
            <person name="Sims D."/>
            <person name="Brettin T."/>
            <person name="Detter J.C."/>
            <person name="Han C."/>
            <person name="Larimer F."/>
            <person name="Land M."/>
            <person name="Hauser L."/>
            <person name="Kyrpides N."/>
            <person name="Ivanova N."/>
            <person name="Marx C.J."/>
            <person name="Richardson P."/>
        </authorList>
    </citation>
    <scope>NUCLEOTIDE SEQUENCE [LARGE SCALE GENOMIC DNA]</scope>
    <source>
        <strain evidence="2">LMG 21967 / CNCM I-2342 / ORS 2060</strain>
    </source>
</reference>
<proteinExistence type="predicted"/>
<gene>
    <name evidence="1" type="ordered locus">Mnod_3164</name>
</gene>
<keyword evidence="2" id="KW-1185">Reference proteome</keyword>
<dbReference type="EMBL" id="CP001349">
    <property type="protein sequence ID" value="ACL58094.1"/>
    <property type="molecule type" value="Genomic_DNA"/>
</dbReference>
<dbReference type="KEGG" id="mno:Mnod_3164"/>
<accession>B8IJP6</accession>
<name>B8IJP6_METNO</name>
<sequence>MNRQLSALLQEALMCSVFFDPLDPGLSSSLALFGYALVQKCGRETA</sequence>
<protein>
    <submittedName>
        <fullName evidence="1">Uncharacterized protein</fullName>
    </submittedName>
</protein>
<evidence type="ECO:0000313" key="2">
    <source>
        <dbReference type="Proteomes" id="UP000008207"/>
    </source>
</evidence>